<dbReference type="Proteomes" id="UP001172159">
    <property type="component" value="Unassembled WGS sequence"/>
</dbReference>
<gene>
    <name evidence="3" type="ORF">B0T21DRAFT_450931</name>
</gene>
<dbReference type="EMBL" id="JAUKTV010000006">
    <property type="protein sequence ID" value="KAK0736101.1"/>
    <property type="molecule type" value="Genomic_DNA"/>
</dbReference>
<feature type="compositionally biased region" description="Low complexity" evidence="1">
    <location>
        <begin position="1"/>
        <end position="19"/>
    </location>
</feature>
<name>A0AA40EG02_9PEZI</name>
<dbReference type="AlphaFoldDB" id="A0AA40EG02"/>
<sequence>MMGPKAAARSASANSKSTAVMRPGAPRPKNDPPFKPVELTFPSFRKLPAEIRMLIWEYAQPTFLHLLYPHLDAATQCSSQPPTLLSMLRSHNRTLYWKLLEENTRKLIAIPHSESHARQNYNPRDPRLLACFESHQVAMRQRQKAQQELSGGNDSFSWKLSLKGKFSPSLPPQLANTQHFGNWYDDLLYLGGNYGWDNHAAQKIPSSASILFSMGTTFIDNPGIRRLAVRTMEKALNSLDIGKGGSSAKKMMLDTDGTTKMSAKDRLGVALQEWKEPALLMLVVDMPLCGQPQVMRWQYRFELVWGMREKLKLDGGGSGFVGYEQACEYCRWFYQTKCPGPKRKSEREKKKVDRVRAVLKEVLDFLGKTDVIVKVVVDVNRGFGGGKE</sequence>
<feature type="region of interest" description="Disordered" evidence="1">
    <location>
        <begin position="1"/>
        <end position="36"/>
    </location>
</feature>
<proteinExistence type="predicted"/>
<keyword evidence="4" id="KW-1185">Reference proteome</keyword>
<evidence type="ECO:0000259" key="2">
    <source>
        <dbReference type="Pfam" id="PF20150"/>
    </source>
</evidence>
<accession>A0AA40EG02</accession>
<evidence type="ECO:0000313" key="4">
    <source>
        <dbReference type="Proteomes" id="UP001172159"/>
    </source>
</evidence>
<dbReference type="Pfam" id="PF20150">
    <property type="entry name" value="2EXR"/>
    <property type="match status" value="1"/>
</dbReference>
<organism evidence="3 4">
    <name type="scientific">Apiosordaria backusii</name>
    <dbReference type="NCBI Taxonomy" id="314023"/>
    <lineage>
        <taxon>Eukaryota</taxon>
        <taxon>Fungi</taxon>
        <taxon>Dikarya</taxon>
        <taxon>Ascomycota</taxon>
        <taxon>Pezizomycotina</taxon>
        <taxon>Sordariomycetes</taxon>
        <taxon>Sordariomycetidae</taxon>
        <taxon>Sordariales</taxon>
        <taxon>Lasiosphaeriaceae</taxon>
        <taxon>Apiosordaria</taxon>
    </lineage>
</organism>
<dbReference type="InterPro" id="IPR045518">
    <property type="entry name" value="2EXR"/>
</dbReference>
<evidence type="ECO:0000256" key="1">
    <source>
        <dbReference type="SAM" id="MobiDB-lite"/>
    </source>
</evidence>
<reference evidence="3" key="1">
    <citation type="submission" date="2023-06" db="EMBL/GenBank/DDBJ databases">
        <title>Genome-scale phylogeny and comparative genomics of the fungal order Sordariales.</title>
        <authorList>
            <consortium name="Lawrence Berkeley National Laboratory"/>
            <person name="Hensen N."/>
            <person name="Bonometti L."/>
            <person name="Westerberg I."/>
            <person name="Brannstrom I.O."/>
            <person name="Guillou S."/>
            <person name="Cros-Aarteil S."/>
            <person name="Calhoun S."/>
            <person name="Haridas S."/>
            <person name="Kuo A."/>
            <person name="Mondo S."/>
            <person name="Pangilinan J."/>
            <person name="Riley R."/>
            <person name="Labutti K."/>
            <person name="Andreopoulos B."/>
            <person name="Lipzen A."/>
            <person name="Chen C."/>
            <person name="Yanf M."/>
            <person name="Daum C."/>
            <person name="Ng V."/>
            <person name="Clum A."/>
            <person name="Steindorff A."/>
            <person name="Ohm R."/>
            <person name="Martin F."/>
            <person name="Silar P."/>
            <person name="Natvig D."/>
            <person name="Lalanne C."/>
            <person name="Gautier V."/>
            <person name="Ament-Velasquez S.L."/>
            <person name="Kruys A."/>
            <person name="Hutchinson M.I."/>
            <person name="Powell A.J."/>
            <person name="Barry K."/>
            <person name="Miller A.N."/>
            <person name="Grigoriev I.V."/>
            <person name="Debuchy R."/>
            <person name="Gladieux P."/>
            <person name="Thoren M.H."/>
            <person name="Johannesson H."/>
        </authorList>
    </citation>
    <scope>NUCLEOTIDE SEQUENCE</scope>
    <source>
        <strain evidence="3">CBS 540.89</strain>
    </source>
</reference>
<feature type="domain" description="2EXR" evidence="2">
    <location>
        <begin position="41"/>
        <end position="144"/>
    </location>
</feature>
<comment type="caution">
    <text evidence="3">The sequence shown here is derived from an EMBL/GenBank/DDBJ whole genome shotgun (WGS) entry which is preliminary data.</text>
</comment>
<evidence type="ECO:0000313" key="3">
    <source>
        <dbReference type="EMBL" id="KAK0736101.1"/>
    </source>
</evidence>
<protein>
    <recommendedName>
        <fullName evidence="2">2EXR domain-containing protein</fullName>
    </recommendedName>
</protein>